<feature type="transmembrane region" description="Helical" evidence="1">
    <location>
        <begin position="192"/>
        <end position="211"/>
    </location>
</feature>
<reference evidence="2 3" key="1">
    <citation type="journal article" date="2013" name="Genome Announc.">
        <title>Draft genome sequence of an Actinobacterium, Brachybacterium muris strain UCD-AY4.</title>
        <authorList>
            <person name="Lo J.R."/>
            <person name="Lang J.M."/>
            <person name="Darling A.E."/>
            <person name="Eisen J.A."/>
            <person name="Coil D.A."/>
        </authorList>
    </citation>
    <scope>NUCLEOTIDE SEQUENCE [LARGE SCALE GENOMIC DNA]</scope>
    <source>
        <strain evidence="2 3">UCD-AY4</strain>
    </source>
</reference>
<proteinExistence type="predicted"/>
<keyword evidence="1" id="KW-0472">Membrane</keyword>
<evidence type="ECO:0000313" key="3">
    <source>
        <dbReference type="Proteomes" id="UP000019754"/>
    </source>
</evidence>
<evidence type="ECO:0000256" key="1">
    <source>
        <dbReference type="SAM" id="Phobius"/>
    </source>
</evidence>
<feature type="transmembrane region" description="Helical" evidence="1">
    <location>
        <begin position="285"/>
        <end position="304"/>
    </location>
</feature>
<keyword evidence="3" id="KW-1185">Reference proteome</keyword>
<gene>
    <name evidence="2" type="ORF">D641_0111990</name>
</gene>
<dbReference type="RefSeq" id="WP_017823745.1">
    <property type="nucleotide sequence ID" value="NZ_AORC01000015.1"/>
</dbReference>
<dbReference type="STRING" id="1249481.D641_0111990"/>
<organism evidence="2 3">
    <name type="scientific">Brachybacterium muris UCD-AY4</name>
    <dbReference type="NCBI Taxonomy" id="1249481"/>
    <lineage>
        <taxon>Bacteria</taxon>
        <taxon>Bacillati</taxon>
        <taxon>Actinomycetota</taxon>
        <taxon>Actinomycetes</taxon>
        <taxon>Micrococcales</taxon>
        <taxon>Dermabacteraceae</taxon>
        <taxon>Brachybacterium</taxon>
    </lineage>
</organism>
<sequence length="331" mass="35983">MDIDAFISVHRPQWDRLAELTRARRLDAAGIDELLSLYRMTATHLSTVRSTNPDPALTARLSLLVHRARLRITGARTPLWKHARTFFWEDLPATLYQARWAVALAGAILLGSALICGLYFGLDPVARGMVLPEAAQRSLAQREFVEYYFQGEASGFAANVWTNNAWITVQAVVLGVTGFWPVYMLLQNGLNLGLMAGVMGAYGGLGTFFVYILPHGLLELTCVVVGAGAGLRTFWAWVRPGSLPRLWALSRAARSLVTVAIGLIPVLLIAGFIEAFVTPSGLHPALRIGIGVIAWVAFLALMLGRGRQVRRQGITGDLSEELVGDHVATAG</sequence>
<protein>
    <submittedName>
        <fullName evidence="2">Membrane protein</fullName>
    </submittedName>
</protein>
<accession>A0A022KRP5</accession>
<feature type="transmembrane region" description="Helical" evidence="1">
    <location>
        <begin position="100"/>
        <end position="122"/>
    </location>
</feature>
<dbReference type="AlphaFoldDB" id="A0A022KRP5"/>
<dbReference type="PANTHER" id="PTHR35337:SF1">
    <property type="entry name" value="SLR1478 PROTEIN"/>
    <property type="match status" value="1"/>
</dbReference>
<dbReference type="HOGENOM" id="CLU_069787_0_0_11"/>
<dbReference type="OrthoDB" id="5243448at2"/>
<dbReference type="Pfam" id="PF01944">
    <property type="entry name" value="SpoIIM"/>
    <property type="match status" value="1"/>
</dbReference>
<keyword evidence="1" id="KW-0812">Transmembrane</keyword>
<feature type="transmembrane region" description="Helical" evidence="1">
    <location>
        <begin position="165"/>
        <end position="185"/>
    </location>
</feature>
<comment type="caution">
    <text evidence="2">The sequence shown here is derived from an EMBL/GenBank/DDBJ whole genome shotgun (WGS) entry which is preliminary data.</text>
</comment>
<feature type="transmembrane region" description="Helical" evidence="1">
    <location>
        <begin position="217"/>
        <end position="235"/>
    </location>
</feature>
<evidence type="ECO:0000313" key="2">
    <source>
        <dbReference type="EMBL" id="EYT48353.1"/>
    </source>
</evidence>
<keyword evidence="1" id="KW-1133">Transmembrane helix</keyword>
<name>A0A022KRP5_9MICO</name>
<dbReference type="InterPro" id="IPR002798">
    <property type="entry name" value="SpoIIM-like"/>
</dbReference>
<dbReference type="Proteomes" id="UP000019754">
    <property type="component" value="Unassembled WGS sequence"/>
</dbReference>
<dbReference type="EMBL" id="AORC01000015">
    <property type="protein sequence ID" value="EYT48353.1"/>
    <property type="molecule type" value="Genomic_DNA"/>
</dbReference>
<dbReference type="PANTHER" id="PTHR35337">
    <property type="entry name" value="SLR1478 PROTEIN"/>
    <property type="match status" value="1"/>
</dbReference>
<feature type="transmembrane region" description="Helical" evidence="1">
    <location>
        <begin position="256"/>
        <end position="273"/>
    </location>
</feature>